<reference evidence="1" key="1">
    <citation type="journal article" date="2014" name="Front. Microbiol.">
        <title>High frequency of phylogenetically diverse reductive dehalogenase-homologous genes in deep subseafloor sedimentary metagenomes.</title>
        <authorList>
            <person name="Kawai M."/>
            <person name="Futagami T."/>
            <person name="Toyoda A."/>
            <person name="Takaki Y."/>
            <person name="Nishi S."/>
            <person name="Hori S."/>
            <person name="Arai W."/>
            <person name="Tsubouchi T."/>
            <person name="Morono Y."/>
            <person name="Uchiyama I."/>
            <person name="Ito T."/>
            <person name="Fujiyama A."/>
            <person name="Inagaki F."/>
            <person name="Takami H."/>
        </authorList>
    </citation>
    <scope>NUCLEOTIDE SEQUENCE</scope>
    <source>
        <strain evidence="1">Expedition CK06-06</strain>
    </source>
</reference>
<sequence length="291" mass="33714">MRYISCNAKYTSDDSIIFAKNSDRELDELHELIHYPTKEYEEGERVKCTYIEIPQVRKTYEVLLAKPFWIWGCEMGVNENGVVIGNEAIFTKIPYEKKKGLIGMDLMRLALERSKNSDMAVEVIADLLNKYGQGGACGYRDKKFRYHNSFLIADFNSAKVMECYGREWAVKEIKDAYSISNSISIEEDYDYNSDNFGEYARRKNWIGGEGIEGYKKLNPKKVYTSHFLTHFSGAKKRRNRSFELMYKEKGKLDVLKIANILRDHFPDKSPQVINLCSTCLAKVFISDILNE</sequence>
<comment type="caution">
    <text evidence="1">The sequence shown here is derived from an EMBL/GenBank/DDBJ whole genome shotgun (WGS) entry which is preliminary data.</text>
</comment>
<dbReference type="PANTHER" id="PTHR12994">
    <property type="entry name" value="SECERNIN"/>
    <property type="match status" value="1"/>
</dbReference>
<evidence type="ECO:0008006" key="2">
    <source>
        <dbReference type="Google" id="ProtNLM"/>
    </source>
</evidence>
<dbReference type="AlphaFoldDB" id="X1FDD2"/>
<dbReference type="PANTHER" id="PTHR12994:SF17">
    <property type="entry name" value="LD30995P"/>
    <property type="match status" value="1"/>
</dbReference>
<feature type="non-terminal residue" evidence="1">
    <location>
        <position position="291"/>
    </location>
</feature>
<dbReference type="GO" id="GO:0006508">
    <property type="term" value="P:proteolysis"/>
    <property type="evidence" value="ECO:0007669"/>
    <property type="project" value="InterPro"/>
</dbReference>
<dbReference type="EMBL" id="BARU01002840">
    <property type="protein sequence ID" value="GAH18773.1"/>
    <property type="molecule type" value="Genomic_DNA"/>
</dbReference>
<dbReference type="InterPro" id="IPR005322">
    <property type="entry name" value="Peptidase_C69"/>
</dbReference>
<gene>
    <name evidence="1" type="ORF">S03H2_06473</name>
</gene>
<protein>
    <recommendedName>
        <fullName evidence="2">Dipeptidase</fullName>
    </recommendedName>
</protein>
<organism evidence="1">
    <name type="scientific">marine sediment metagenome</name>
    <dbReference type="NCBI Taxonomy" id="412755"/>
    <lineage>
        <taxon>unclassified sequences</taxon>
        <taxon>metagenomes</taxon>
        <taxon>ecological metagenomes</taxon>
    </lineage>
</organism>
<dbReference type="Gene3D" id="3.60.60.10">
    <property type="entry name" value="Penicillin V Acylase, Chain A"/>
    <property type="match status" value="1"/>
</dbReference>
<dbReference type="GO" id="GO:0070004">
    <property type="term" value="F:cysteine-type exopeptidase activity"/>
    <property type="evidence" value="ECO:0007669"/>
    <property type="project" value="InterPro"/>
</dbReference>
<proteinExistence type="predicted"/>
<evidence type="ECO:0000313" key="1">
    <source>
        <dbReference type="EMBL" id="GAH18773.1"/>
    </source>
</evidence>
<name>X1FDD2_9ZZZZ</name>
<accession>X1FDD2</accession>
<dbReference type="GO" id="GO:0016805">
    <property type="term" value="F:dipeptidase activity"/>
    <property type="evidence" value="ECO:0007669"/>
    <property type="project" value="InterPro"/>
</dbReference>